<keyword evidence="5" id="KW-1185">Reference proteome</keyword>
<dbReference type="EMBL" id="CP018092">
    <property type="protein sequence ID" value="ATS18832.1"/>
    <property type="molecule type" value="Genomic_DNA"/>
</dbReference>
<dbReference type="Gene3D" id="2.40.240.10">
    <property type="entry name" value="Ribosomal Protein L25, Chain P"/>
    <property type="match status" value="1"/>
</dbReference>
<dbReference type="KEGG" id="slw:BRW62_08830"/>
<feature type="domain" description="Large ribosomal subunit protein bL25 L25" evidence="3">
    <location>
        <begin position="8"/>
        <end position="95"/>
    </location>
</feature>
<dbReference type="AlphaFoldDB" id="A0A2D2Q2T5"/>
<dbReference type="GO" id="GO:1990904">
    <property type="term" value="C:ribonucleoprotein complex"/>
    <property type="evidence" value="ECO:0007669"/>
    <property type="project" value="UniProtKB-KW"/>
</dbReference>
<evidence type="ECO:0000313" key="4">
    <source>
        <dbReference type="EMBL" id="ATS18832.1"/>
    </source>
</evidence>
<dbReference type="RefSeq" id="WP_099799164.1">
    <property type="nucleotide sequence ID" value="NZ_CP018092.1"/>
</dbReference>
<reference evidence="5" key="2">
    <citation type="journal article" date="2022" name="Front. Microbiol.">
        <title>Comparative Genomic Analysis Revealed Distinct Molecular Components and Organization of CO2-Concentrating Mechanism in Thermophilic Cyanobacteria.</title>
        <authorList>
            <person name="Tang J."/>
            <person name="Zhou H."/>
            <person name="Yao D."/>
            <person name="Riaz S."/>
            <person name="You D."/>
            <person name="Klepacz-Smolka A."/>
            <person name="Daroch M."/>
        </authorList>
    </citation>
    <scope>NUCLEOTIDE SEQUENCE [LARGE SCALE GENOMIC DNA]</scope>
    <source>
        <strain evidence="5">PCC 6715</strain>
    </source>
</reference>
<evidence type="ECO:0000313" key="5">
    <source>
        <dbReference type="Proteomes" id="UP000231057"/>
    </source>
</evidence>
<dbReference type="CDD" id="cd00495">
    <property type="entry name" value="Ribosomal_L25_TL5_CTC"/>
    <property type="match status" value="1"/>
</dbReference>
<dbReference type="OrthoDB" id="9786489at2"/>
<dbReference type="GO" id="GO:0006412">
    <property type="term" value="P:translation"/>
    <property type="evidence" value="ECO:0007669"/>
    <property type="project" value="InterPro"/>
</dbReference>
<keyword evidence="1 4" id="KW-0689">Ribosomal protein</keyword>
<sequence>MPRSLAIECHLRPEHSKPNALRRSGKTPAVLYGHNGSESVSLVVDTRAAEFLVRDARVQKTAIALSIPDLQWQGTVVLQEVQAHPARDTLYHLSFFAKAAN</sequence>
<gene>
    <name evidence="4" type="ORF">BRW62_08830</name>
</gene>
<accession>A0A2D2Q2T5</accession>
<proteinExistence type="predicted"/>
<evidence type="ECO:0000259" key="3">
    <source>
        <dbReference type="Pfam" id="PF01386"/>
    </source>
</evidence>
<dbReference type="GO" id="GO:0003735">
    <property type="term" value="F:structural constituent of ribosome"/>
    <property type="evidence" value="ECO:0007669"/>
    <property type="project" value="InterPro"/>
</dbReference>
<dbReference type="Pfam" id="PF01386">
    <property type="entry name" value="Ribosomal_L25p"/>
    <property type="match status" value="1"/>
</dbReference>
<dbReference type="InterPro" id="IPR020056">
    <property type="entry name" value="Rbsml_bL25/Gln-tRNA_synth_N"/>
</dbReference>
<dbReference type="Proteomes" id="UP000231057">
    <property type="component" value="Chromosome"/>
</dbReference>
<keyword evidence="2" id="KW-0687">Ribonucleoprotein</keyword>
<evidence type="ECO:0000256" key="2">
    <source>
        <dbReference type="ARBA" id="ARBA00023274"/>
    </source>
</evidence>
<dbReference type="NCBIfam" id="NF004612">
    <property type="entry name" value="PRK05943.1"/>
    <property type="match status" value="1"/>
</dbReference>
<dbReference type="InterPro" id="IPR011035">
    <property type="entry name" value="Ribosomal_bL25/Gln-tRNA_synth"/>
</dbReference>
<name>A0A2D2Q2T5_PARLV</name>
<dbReference type="GO" id="GO:0005840">
    <property type="term" value="C:ribosome"/>
    <property type="evidence" value="ECO:0007669"/>
    <property type="project" value="UniProtKB-KW"/>
</dbReference>
<organism evidence="4 5">
    <name type="scientific">Parathermosynechococcus lividus PCC 6715</name>
    <dbReference type="NCBI Taxonomy" id="1917166"/>
    <lineage>
        <taxon>Bacteria</taxon>
        <taxon>Bacillati</taxon>
        <taxon>Cyanobacteriota</taxon>
        <taxon>Cyanophyceae</taxon>
        <taxon>Acaryochloridales</taxon>
        <taxon>Thermosynechococcaceae</taxon>
        <taxon>Parathermosynechococcus</taxon>
    </lineage>
</organism>
<evidence type="ECO:0000256" key="1">
    <source>
        <dbReference type="ARBA" id="ARBA00022980"/>
    </source>
</evidence>
<dbReference type="InterPro" id="IPR029751">
    <property type="entry name" value="Ribosomal_L25_dom"/>
</dbReference>
<dbReference type="SUPFAM" id="SSF50715">
    <property type="entry name" value="Ribosomal protein L25-like"/>
    <property type="match status" value="1"/>
</dbReference>
<reference evidence="4 5" key="1">
    <citation type="submission" date="2016-11" db="EMBL/GenBank/DDBJ databases">
        <title>Complete genome sequence of thermophilic cyanobacteria strain Synechococcus sp. PCC6715.</title>
        <authorList>
            <person name="Tang J."/>
            <person name="Daroch M."/>
            <person name="Liang Y."/>
            <person name="Jiang D."/>
            <person name="Shah M."/>
        </authorList>
    </citation>
    <scope>NUCLEOTIDE SEQUENCE [LARGE SCALE GENOMIC DNA]</scope>
    <source>
        <strain evidence="4 5">PCC 6715</strain>
    </source>
</reference>
<protein>
    <submittedName>
        <fullName evidence="4">50S ribosomal protein L25</fullName>
    </submittedName>
</protein>